<evidence type="ECO:0000313" key="1">
    <source>
        <dbReference type="EMBL" id="GLF97180.1"/>
    </source>
</evidence>
<dbReference type="InterPro" id="IPR025591">
    <property type="entry name" value="RloB"/>
</dbReference>
<dbReference type="Pfam" id="PF13707">
    <property type="entry name" value="RloB"/>
    <property type="match status" value="1"/>
</dbReference>
<accession>A0ABQ5P3N4</accession>
<comment type="caution">
    <text evidence="1">The sequence shown here is derived from an EMBL/GenBank/DDBJ whole genome shotgun (WGS) entry which is preliminary data.</text>
</comment>
<gene>
    <name evidence="1" type="ORF">SYYSPA8_22805</name>
</gene>
<keyword evidence="2" id="KW-1185">Reference proteome</keyword>
<dbReference type="Proteomes" id="UP001291653">
    <property type="component" value="Unassembled WGS sequence"/>
</dbReference>
<dbReference type="EMBL" id="BSBI01000010">
    <property type="protein sequence ID" value="GLF97180.1"/>
    <property type="molecule type" value="Genomic_DNA"/>
</dbReference>
<reference evidence="1 2" key="1">
    <citation type="submission" date="2022-10" db="EMBL/GenBank/DDBJ databases">
        <title>Draft genome sequence of Streptomyces sp. YSPA8.</title>
        <authorList>
            <person name="Moriuchi R."/>
            <person name="Dohra H."/>
            <person name="Yamamura H."/>
            <person name="Kodani S."/>
        </authorList>
    </citation>
    <scope>NUCLEOTIDE SEQUENCE [LARGE SCALE GENOMIC DNA]</scope>
    <source>
        <strain evidence="1 2">YSPA8</strain>
    </source>
</reference>
<protein>
    <submittedName>
        <fullName evidence="1">RloB family protein</fullName>
    </submittedName>
</protein>
<proteinExistence type="predicted"/>
<name>A0ABQ5P3N4_9ACTN</name>
<sequence>MGRRGKPLKRPGSLRPEQLRFLIYCEGECTEDQYFKGLRSELRSLPVTICLGGTHGEPKSLVRAAIKHKERASASADDRFTAYDEVWCVVDVEAPKQHASLTEALALAEKADVRVALTNPCFELWILLHFRDVAGFHTSDDMQRALERAADCGYRVGRKHLDYREVAGPEGRNHLVAGERARGLRSRSADGYRANPWTDVDRLVDLLRQARARG</sequence>
<evidence type="ECO:0000313" key="2">
    <source>
        <dbReference type="Proteomes" id="UP001291653"/>
    </source>
</evidence>
<organism evidence="1 2">
    <name type="scientific">Streptomyces yaizuensis</name>
    <dbReference type="NCBI Taxonomy" id="2989713"/>
    <lineage>
        <taxon>Bacteria</taxon>
        <taxon>Bacillati</taxon>
        <taxon>Actinomycetota</taxon>
        <taxon>Actinomycetes</taxon>
        <taxon>Kitasatosporales</taxon>
        <taxon>Streptomycetaceae</taxon>
        <taxon>Streptomyces</taxon>
    </lineage>
</organism>
<dbReference type="RefSeq" id="WP_323449194.1">
    <property type="nucleotide sequence ID" value="NZ_BSBI01000010.1"/>
</dbReference>